<evidence type="ECO:0000313" key="3">
    <source>
        <dbReference type="Proteomes" id="UP000077349"/>
    </source>
</evidence>
<dbReference type="EMBL" id="LVHD01000014">
    <property type="protein sequence ID" value="OAG77408.1"/>
    <property type="molecule type" value="Genomic_DNA"/>
</dbReference>
<reference evidence="2 3" key="1">
    <citation type="submission" date="2016-03" db="EMBL/GenBank/DDBJ databases">
        <title>Draft genome sequence of Acetobacter malorum CECT 7742, a strain isolated from strawberry vinegar.</title>
        <authorList>
            <person name="Sainz F."/>
            <person name="Mas A."/>
            <person name="Torija M.J."/>
        </authorList>
    </citation>
    <scope>NUCLEOTIDE SEQUENCE [LARGE SCALE GENOMIC DNA]</scope>
    <source>
        <strain evidence="2 3">CECT 7742</strain>
    </source>
</reference>
<organism evidence="2 3">
    <name type="scientific">Acetobacter malorum</name>
    <dbReference type="NCBI Taxonomy" id="178901"/>
    <lineage>
        <taxon>Bacteria</taxon>
        <taxon>Pseudomonadati</taxon>
        <taxon>Pseudomonadota</taxon>
        <taxon>Alphaproteobacteria</taxon>
        <taxon>Acetobacterales</taxon>
        <taxon>Acetobacteraceae</taxon>
        <taxon>Acetobacter</taxon>
    </lineage>
</organism>
<proteinExistence type="predicted"/>
<gene>
    <name evidence="2" type="ORF">Amal_01395</name>
</gene>
<evidence type="ECO:0000256" key="1">
    <source>
        <dbReference type="SAM" id="MobiDB-lite"/>
    </source>
</evidence>
<dbReference type="Proteomes" id="UP000077349">
    <property type="component" value="Unassembled WGS sequence"/>
</dbReference>
<sequence length="214" mass="23849">MEQESASIGAFRREIRSRIERTRARIDILSADAISSRTRATLLPAIEACDRIFIALIAFEHAVLSGETSHSARRTVRVVTTTLHRMAREAPRPEPRPERLHRQQRVLARIAEQDSDLFGKGAHVCAQAVQELITAWQTLSTPSTQPARPDKIRHTPPCCRPPRAGITTRRPTMRFRAGGLCHFSQTGPALRLLGNDGRSGCHAAQRDNNSPPHH</sequence>
<comment type="caution">
    <text evidence="2">The sequence shown here is derived from an EMBL/GenBank/DDBJ whole genome shotgun (WGS) entry which is preliminary data.</text>
</comment>
<accession>A0A177GAV0</accession>
<feature type="region of interest" description="Disordered" evidence="1">
    <location>
        <begin position="141"/>
        <end position="166"/>
    </location>
</feature>
<dbReference type="AlphaFoldDB" id="A0A177GAV0"/>
<evidence type="ECO:0000313" key="2">
    <source>
        <dbReference type="EMBL" id="OAG77408.1"/>
    </source>
</evidence>
<name>A0A177GAV0_9PROT</name>
<protein>
    <submittedName>
        <fullName evidence="2">Membrane protein</fullName>
    </submittedName>
</protein>